<evidence type="ECO:0000256" key="1">
    <source>
        <dbReference type="ARBA" id="ARBA00004196"/>
    </source>
</evidence>
<keyword evidence="3" id="KW-1015">Disulfide bond</keyword>
<comment type="caution">
    <text evidence="6">The sequence shown here is derived from an EMBL/GenBank/DDBJ whole genome shotgun (WGS) entry which is preliminary data.</text>
</comment>
<evidence type="ECO:0000259" key="5">
    <source>
        <dbReference type="PROSITE" id="PS51352"/>
    </source>
</evidence>
<keyword evidence="4" id="KW-0676">Redox-active center</keyword>
<name>A0A840E7I9_9BACT</name>
<proteinExistence type="predicted"/>
<sequence>MAIRVYSSVITLLILLTAPLGAQREELFRGMVRSKSYDHDPEVSSFQKSQASSYGIPPAELDTFYVESFVCVDTVVVYFKSVSGLTLLKQIQFGGSTFIHDKLLSTYLKMPVREKGLSGLSRTDWKRNKNYTAPDGFRYDLKAVHSKRPTYTHYLTLDKSVQHSEQLALDGQFVLMFHPEGRILRRGSVSGSGDEITTESTFIHIPELDCSGHTNDLITVRDLPLEELTDQDRIPTDVVVSEHSRDSFRMANTYNAAGESVDFLDSLKGRYIYIDFWASWCQPCLSEMPFLKEIGETYAEKNLAVYSVSLDNLSGVPQWKNRMEQFGMDWHNSIMYDGMRSAFAKMHGITAIPHYMLIDDRGRIVNGFVARPSDPRLRVMLDGLLDR</sequence>
<dbReference type="PANTHER" id="PTHR42852">
    <property type="entry name" value="THIOL:DISULFIDE INTERCHANGE PROTEIN DSBE"/>
    <property type="match status" value="1"/>
</dbReference>
<evidence type="ECO:0000256" key="3">
    <source>
        <dbReference type="ARBA" id="ARBA00023157"/>
    </source>
</evidence>
<dbReference type="Proteomes" id="UP000576209">
    <property type="component" value="Unassembled WGS sequence"/>
</dbReference>
<evidence type="ECO:0000256" key="4">
    <source>
        <dbReference type="ARBA" id="ARBA00023284"/>
    </source>
</evidence>
<dbReference type="PANTHER" id="PTHR42852:SF6">
    <property type="entry name" value="THIOL:DISULFIDE INTERCHANGE PROTEIN DSBE"/>
    <property type="match status" value="1"/>
</dbReference>
<evidence type="ECO:0000256" key="2">
    <source>
        <dbReference type="ARBA" id="ARBA00022748"/>
    </source>
</evidence>
<dbReference type="Pfam" id="PF08534">
    <property type="entry name" value="Redoxin"/>
    <property type="match status" value="1"/>
</dbReference>
<keyword evidence="2" id="KW-0201">Cytochrome c-type biogenesis</keyword>
<dbReference type="GO" id="GO:0017004">
    <property type="term" value="P:cytochrome complex assembly"/>
    <property type="evidence" value="ECO:0007669"/>
    <property type="project" value="UniProtKB-KW"/>
</dbReference>
<dbReference type="GO" id="GO:0030313">
    <property type="term" value="C:cell envelope"/>
    <property type="evidence" value="ECO:0007669"/>
    <property type="project" value="UniProtKB-SubCell"/>
</dbReference>
<dbReference type="SUPFAM" id="SSF52833">
    <property type="entry name" value="Thioredoxin-like"/>
    <property type="match status" value="1"/>
</dbReference>
<gene>
    <name evidence="6" type="ORF">GGR28_000629</name>
</gene>
<organism evidence="6 7">
    <name type="scientific">Neolewinella aquimaris</name>
    <dbReference type="NCBI Taxonomy" id="1835722"/>
    <lineage>
        <taxon>Bacteria</taxon>
        <taxon>Pseudomonadati</taxon>
        <taxon>Bacteroidota</taxon>
        <taxon>Saprospiria</taxon>
        <taxon>Saprospirales</taxon>
        <taxon>Lewinellaceae</taxon>
        <taxon>Neolewinella</taxon>
    </lineage>
</organism>
<dbReference type="EMBL" id="JACIFF010000001">
    <property type="protein sequence ID" value="MBB4078028.1"/>
    <property type="molecule type" value="Genomic_DNA"/>
</dbReference>
<dbReference type="GO" id="GO:0016853">
    <property type="term" value="F:isomerase activity"/>
    <property type="evidence" value="ECO:0007669"/>
    <property type="project" value="UniProtKB-KW"/>
</dbReference>
<reference evidence="6 7" key="1">
    <citation type="submission" date="2020-08" db="EMBL/GenBank/DDBJ databases">
        <title>Genomic Encyclopedia of Type Strains, Phase IV (KMG-IV): sequencing the most valuable type-strain genomes for metagenomic binning, comparative biology and taxonomic classification.</title>
        <authorList>
            <person name="Goeker M."/>
        </authorList>
    </citation>
    <scope>NUCLEOTIDE SEQUENCE [LARGE SCALE GENOMIC DNA]</scope>
    <source>
        <strain evidence="6 7">DSM 105137</strain>
    </source>
</reference>
<dbReference type="PROSITE" id="PS51352">
    <property type="entry name" value="THIOREDOXIN_2"/>
    <property type="match status" value="1"/>
</dbReference>
<evidence type="ECO:0000313" key="7">
    <source>
        <dbReference type="Proteomes" id="UP000576209"/>
    </source>
</evidence>
<dbReference type="InterPro" id="IPR036249">
    <property type="entry name" value="Thioredoxin-like_sf"/>
</dbReference>
<dbReference type="InterPro" id="IPR013766">
    <property type="entry name" value="Thioredoxin_domain"/>
</dbReference>
<dbReference type="Gene3D" id="3.40.30.10">
    <property type="entry name" value="Glutaredoxin"/>
    <property type="match status" value="1"/>
</dbReference>
<dbReference type="InterPro" id="IPR050553">
    <property type="entry name" value="Thioredoxin_ResA/DsbE_sf"/>
</dbReference>
<dbReference type="RefSeq" id="WP_183494258.1">
    <property type="nucleotide sequence ID" value="NZ_JACIFF010000001.1"/>
</dbReference>
<accession>A0A840E7I9</accession>
<keyword evidence="6" id="KW-0413">Isomerase</keyword>
<keyword evidence="7" id="KW-1185">Reference proteome</keyword>
<comment type="subcellular location">
    <subcellularLocation>
        <location evidence="1">Cell envelope</location>
    </subcellularLocation>
</comment>
<feature type="domain" description="Thioredoxin" evidence="5">
    <location>
        <begin position="239"/>
        <end position="386"/>
    </location>
</feature>
<dbReference type="GO" id="GO:0016491">
    <property type="term" value="F:oxidoreductase activity"/>
    <property type="evidence" value="ECO:0007669"/>
    <property type="project" value="InterPro"/>
</dbReference>
<protein>
    <submittedName>
        <fullName evidence="6">Thiol-disulfide isomerase/thioredoxin</fullName>
    </submittedName>
</protein>
<evidence type="ECO:0000313" key="6">
    <source>
        <dbReference type="EMBL" id="MBB4078028.1"/>
    </source>
</evidence>
<dbReference type="InterPro" id="IPR013740">
    <property type="entry name" value="Redoxin"/>
</dbReference>
<dbReference type="AlphaFoldDB" id="A0A840E7I9"/>
<dbReference type="CDD" id="cd02966">
    <property type="entry name" value="TlpA_like_family"/>
    <property type="match status" value="1"/>
</dbReference>